<protein>
    <recommendedName>
        <fullName evidence="9">Cobalt ABC transporter permease</fullName>
    </recommendedName>
</protein>
<keyword evidence="8" id="KW-1185">Reference proteome</keyword>
<feature type="transmembrane region" description="Helical" evidence="6">
    <location>
        <begin position="82"/>
        <end position="100"/>
    </location>
</feature>
<evidence type="ECO:0000256" key="4">
    <source>
        <dbReference type="ARBA" id="ARBA00022989"/>
    </source>
</evidence>
<dbReference type="InterPro" id="IPR003339">
    <property type="entry name" value="ABC/ECF_trnsptr_transmembrane"/>
</dbReference>
<evidence type="ECO:0000256" key="6">
    <source>
        <dbReference type="SAM" id="Phobius"/>
    </source>
</evidence>
<organism evidence="7 8">
    <name type="scientific">Pyrodictium occultum</name>
    <dbReference type="NCBI Taxonomy" id="2309"/>
    <lineage>
        <taxon>Archaea</taxon>
        <taxon>Thermoproteota</taxon>
        <taxon>Thermoprotei</taxon>
        <taxon>Desulfurococcales</taxon>
        <taxon>Pyrodictiaceae</taxon>
        <taxon>Pyrodictium</taxon>
    </lineage>
</organism>
<reference evidence="7 8" key="1">
    <citation type="submission" date="2015-11" db="EMBL/GenBank/DDBJ databases">
        <title>Genome sequence of Pyrodictium occultum PL-19, a marine hyperthermophilic archaeon isolated from Volcano, Italy.</title>
        <authorList>
            <person name="Utturkar S."/>
            <person name="Huber H."/>
            <person name="Leptihn S."/>
            <person name="Brown S."/>
            <person name="Stetter K.O."/>
            <person name="Podar M."/>
        </authorList>
    </citation>
    <scope>NUCLEOTIDE SEQUENCE [LARGE SCALE GENOMIC DNA]</scope>
    <source>
        <strain evidence="7 8">PL-19</strain>
    </source>
</reference>
<proteinExistence type="predicted"/>
<evidence type="ECO:0000256" key="1">
    <source>
        <dbReference type="ARBA" id="ARBA00004141"/>
    </source>
</evidence>
<evidence type="ECO:0008006" key="9">
    <source>
        <dbReference type="Google" id="ProtNLM"/>
    </source>
</evidence>
<dbReference type="AlphaFoldDB" id="A0A0V8RVJ9"/>
<sequence>MLDEALAGFLSELREAALYLAAGEGPVEPRHPGLVFLLLVVGVALVSYSPPLPAAAGLLASMPVLAYAALSRRGPVAPVVRSAAYVVGASALVALPLLPLHRGSQALLFLLRVSAASAMVASVAALVGWRRLAEGLGELGLPGEIVEGLSLVARYVPLLASEMLRLLAARRARSLGRPGLREAWRLLAGAAGELLERSMQRATLLGMAIEARSLSPLTRGRGRGGGWAGSAAELLAYLPPAAVVAVEVAALLAGC</sequence>
<keyword evidence="5 6" id="KW-0472">Membrane</keyword>
<accession>A0A0V8RVJ9</accession>
<dbReference type="Pfam" id="PF02361">
    <property type="entry name" value="CbiQ"/>
    <property type="match status" value="1"/>
</dbReference>
<dbReference type="STRING" id="2309.CF15_04630"/>
<dbReference type="PANTHER" id="PTHR34857">
    <property type="entry name" value="SLL0384 PROTEIN"/>
    <property type="match status" value="1"/>
</dbReference>
<dbReference type="PANTHER" id="PTHR34857:SF2">
    <property type="entry name" value="SLL0384 PROTEIN"/>
    <property type="match status" value="1"/>
</dbReference>
<feature type="transmembrane region" description="Helical" evidence="6">
    <location>
        <begin position="106"/>
        <end position="129"/>
    </location>
</feature>
<dbReference type="GO" id="GO:0005886">
    <property type="term" value="C:plasma membrane"/>
    <property type="evidence" value="ECO:0007669"/>
    <property type="project" value="UniProtKB-ARBA"/>
</dbReference>
<evidence type="ECO:0000313" key="7">
    <source>
        <dbReference type="EMBL" id="KSW12067.1"/>
    </source>
</evidence>
<dbReference type="InterPro" id="IPR051611">
    <property type="entry name" value="ECF_transporter_component"/>
</dbReference>
<evidence type="ECO:0000256" key="5">
    <source>
        <dbReference type="ARBA" id="ARBA00023136"/>
    </source>
</evidence>
<keyword evidence="2" id="KW-1003">Cell membrane</keyword>
<keyword evidence="3 6" id="KW-0812">Transmembrane</keyword>
<feature type="transmembrane region" description="Helical" evidence="6">
    <location>
        <begin position="32"/>
        <end position="48"/>
    </location>
</feature>
<dbReference type="EMBL" id="LNTB01000001">
    <property type="protein sequence ID" value="KSW12067.1"/>
    <property type="molecule type" value="Genomic_DNA"/>
</dbReference>
<name>A0A0V8RVJ9_PYROC</name>
<gene>
    <name evidence="7" type="ORF">CF15_04630</name>
</gene>
<comment type="subcellular location">
    <subcellularLocation>
        <location evidence="1">Membrane</location>
        <topology evidence="1">Multi-pass membrane protein</topology>
    </subcellularLocation>
</comment>
<comment type="caution">
    <text evidence="7">The sequence shown here is derived from an EMBL/GenBank/DDBJ whole genome shotgun (WGS) entry which is preliminary data.</text>
</comment>
<evidence type="ECO:0000313" key="8">
    <source>
        <dbReference type="Proteomes" id="UP000053352"/>
    </source>
</evidence>
<evidence type="ECO:0000256" key="3">
    <source>
        <dbReference type="ARBA" id="ARBA00022692"/>
    </source>
</evidence>
<evidence type="ECO:0000256" key="2">
    <source>
        <dbReference type="ARBA" id="ARBA00022475"/>
    </source>
</evidence>
<keyword evidence="4 6" id="KW-1133">Transmembrane helix</keyword>
<dbReference type="Proteomes" id="UP000053352">
    <property type="component" value="Unassembled WGS sequence"/>
</dbReference>